<dbReference type="Proteomes" id="UP001489719">
    <property type="component" value="Unassembled WGS sequence"/>
</dbReference>
<organism evidence="1 2">
    <name type="scientific">Lipomyces orientalis</name>
    <dbReference type="NCBI Taxonomy" id="1233043"/>
    <lineage>
        <taxon>Eukaryota</taxon>
        <taxon>Fungi</taxon>
        <taxon>Dikarya</taxon>
        <taxon>Ascomycota</taxon>
        <taxon>Saccharomycotina</taxon>
        <taxon>Lipomycetes</taxon>
        <taxon>Lipomycetales</taxon>
        <taxon>Lipomycetaceae</taxon>
        <taxon>Lipomyces</taxon>
    </lineage>
</organism>
<proteinExistence type="predicted"/>
<gene>
    <name evidence="1" type="ORF">V1517DRAFT_207760</name>
</gene>
<evidence type="ECO:0000313" key="2">
    <source>
        <dbReference type="Proteomes" id="UP001489719"/>
    </source>
</evidence>
<comment type="caution">
    <text evidence="1">The sequence shown here is derived from an EMBL/GenBank/DDBJ whole genome shotgun (WGS) entry which is preliminary data.</text>
</comment>
<keyword evidence="2" id="KW-1185">Reference proteome</keyword>
<protein>
    <submittedName>
        <fullName evidence="1">Uncharacterized protein</fullName>
    </submittedName>
</protein>
<reference evidence="2" key="1">
    <citation type="journal article" date="2024" name="Front. Bioeng. Biotechnol.">
        <title>Genome-scale model development and genomic sequencing of the oleaginous clade Lipomyces.</title>
        <authorList>
            <person name="Czajka J.J."/>
            <person name="Han Y."/>
            <person name="Kim J."/>
            <person name="Mondo S.J."/>
            <person name="Hofstad B.A."/>
            <person name="Robles A."/>
            <person name="Haridas S."/>
            <person name="Riley R."/>
            <person name="LaButti K."/>
            <person name="Pangilinan J."/>
            <person name="Andreopoulos W."/>
            <person name="Lipzen A."/>
            <person name="Yan J."/>
            <person name="Wang M."/>
            <person name="Ng V."/>
            <person name="Grigoriev I.V."/>
            <person name="Spatafora J.W."/>
            <person name="Magnuson J.K."/>
            <person name="Baker S.E."/>
            <person name="Pomraning K.R."/>
        </authorList>
    </citation>
    <scope>NUCLEOTIDE SEQUENCE [LARGE SCALE GENOMIC DNA]</scope>
    <source>
        <strain evidence="2">CBS 10300</strain>
    </source>
</reference>
<sequence length="150" mass="16279">MYRPLTLAVLLNIFLLCRADFHVSAVVKGNVASCGREATCQLDYDNYVVACPSNYYGCDCFDGLNRAAEASGDIEDIKGSSFFQIDSGLCGMGALNFYKQGDGSWQFYVDGGDGSLQGTCYDNSASDYCWDIVGSASVSDRLVCYSYICN</sequence>
<evidence type="ECO:0000313" key="1">
    <source>
        <dbReference type="EMBL" id="KAK9320486.1"/>
    </source>
</evidence>
<dbReference type="EMBL" id="MU970127">
    <property type="protein sequence ID" value="KAK9320486.1"/>
    <property type="molecule type" value="Genomic_DNA"/>
</dbReference>
<accession>A0ACC3THX8</accession>
<name>A0ACC3THX8_9ASCO</name>